<organism evidence="4 5">
    <name type="scientific">Vreelandella populi</name>
    <dbReference type="NCBI Taxonomy" id="2498858"/>
    <lineage>
        <taxon>Bacteria</taxon>
        <taxon>Pseudomonadati</taxon>
        <taxon>Pseudomonadota</taxon>
        <taxon>Gammaproteobacteria</taxon>
        <taxon>Oceanospirillales</taxon>
        <taxon>Halomonadaceae</taxon>
        <taxon>Vreelandella</taxon>
    </lineage>
</organism>
<dbReference type="RefSeq" id="WP_126981715.1">
    <property type="nucleotide sequence ID" value="NZ_RZHD01000005.1"/>
</dbReference>
<accession>A0A3S0YMK8</accession>
<dbReference type="CDD" id="cd04301">
    <property type="entry name" value="NAT_SF"/>
    <property type="match status" value="1"/>
</dbReference>
<dbReference type="InterPro" id="IPR016181">
    <property type="entry name" value="Acyl_CoA_acyltransferase"/>
</dbReference>
<dbReference type="SUPFAM" id="SSF55729">
    <property type="entry name" value="Acyl-CoA N-acyltransferases (Nat)"/>
    <property type="match status" value="1"/>
</dbReference>
<protein>
    <submittedName>
        <fullName evidence="4">N-acetyltransferase</fullName>
    </submittedName>
</protein>
<dbReference type="InterPro" id="IPR000182">
    <property type="entry name" value="GNAT_dom"/>
</dbReference>
<dbReference type="EMBL" id="RZHD01000005">
    <property type="protein sequence ID" value="RUR46306.1"/>
    <property type="molecule type" value="Genomic_DNA"/>
</dbReference>
<evidence type="ECO:0000256" key="1">
    <source>
        <dbReference type="ARBA" id="ARBA00022679"/>
    </source>
</evidence>
<feature type="domain" description="N-acetyltransferase" evidence="3">
    <location>
        <begin position="1"/>
        <end position="142"/>
    </location>
</feature>
<comment type="caution">
    <text evidence="4">The sequence shown here is derived from an EMBL/GenBank/DDBJ whole genome shotgun (WGS) entry which is preliminary data.</text>
</comment>
<sequence length="145" mass="16378">MIRACQTSDIEPVLSIWLAASIQAHDFIEPGFWESKLDDMRHLYLPASDTRVMEVSGRVVGFYSLYENTLAAIFVQPRLQGQGLGTALLDDAKNRRANLQLTVYARNAPSIHFYRQHGFVTAGEQLDEHTGEPELVMQWPSACLR</sequence>
<evidence type="ECO:0000313" key="5">
    <source>
        <dbReference type="Proteomes" id="UP000286912"/>
    </source>
</evidence>
<keyword evidence="2" id="KW-0012">Acyltransferase</keyword>
<dbReference type="PANTHER" id="PTHR43800:SF1">
    <property type="entry name" value="PEPTIDYL-LYSINE N-ACETYLTRANSFERASE YJAB"/>
    <property type="match status" value="1"/>
</dbReference>
<dbReference type="GO" id="GO:0016747">
    <property type="term" value="F:acyltransferase activity, transferring groups other than amino-acyl groups"/>
    <property type="evidence" value="ECO:0007669"/>
    <property type="project" value="InterPro"/>
</dbReference>
<dbReference type="AlphaFoldDB" id="A0A3S0YMK8"/>
<gene>
    <name evidence="4" type="ORF">ELY37_10000</name>
</gene>
<dbReference type="Gene3D" id="3.40.630.30">
    <property type="match status" value="1"/>
</dbReference>
<evidence type="ECO:0000256" key="2">
    <source>
        <dbReference type="ARBA" id="ARBA00023315"/>
    </source>
</evidence>
<dbReference type="PANTHER" id="PTHR43800">
    <property type="entry name" value="PEPTIDYL-LYSINE N-ACETYLTRANSFERASE YJAB"/>
    <property type="match status" value="1"/>
</dbReference>
<proteinExistence type="predicted"/>
<keyword evidence="5" id="KW-1185">Reference proteome</keyword>
<evidence type="ECO:0000259" key="3">
    <source>
        <dbReference type="PROSITE" id="PS51186"/>
    </source>
</evidence>
<dbReference type="PROSITE" id="PS51186">
    <property type="entry name" value="GNAT"/>
    <property type="match status" value="1"/>
</dbReference>
<keyword evidence="1 4" id="KW-0808">Transferase</keyword>
<evidence type="ECO:0000313" key="4">
    <source>
        <dbReference type="EMBL" id="RUR46306.1"/>
    </source>
</evidence>
<name>A0A3S0YMK8_9GAMM</name>
<reference evidence="4 5" key="1">
    <citation type="submission" date="2018-12" db="EMBL/GenBank/DDBJ databases">
        <title>three novel Halomonas strain isolated from plants.</title>
        <authorList>
            <person name="Sun C."/>
        </authorList>
    </citation>
    <scope>NUCLEOTIDE SEQUENCE [LARGE SCALE GENOMIC DNA]</scope>
    <source>
        <strain evidence="4 5">RC</strain>
    </source>
</reference>
<dbReference type="Pfam" id="PF13508">
    <property type="entry name" value="Acetyltransf_7"/>
    <property type="match status" value="1"/>
</dbReference>
<dbReference type="Proteomes" id="UP000286912">
    <property type="component" value="Unassembled WGS sequence"/>
</dbReference>
<dbReference type="OrthoDB" id="9789605at2"/>
<dbReference type="NCBIfam" id="NF007853">
    <property type="entry name" value="PRK10562.1"/>
    <property type="match status" value="1"/>
</dbReference>